<protein>
    <submittedName>
        <fullName evidence="2">Uncharacterized protein</fullName>
    </submittedName>
</protein>
<keyword evidence="1" id="KW-0472">Membrane</keyword>
<organism evidence="2 3">
    <name type="scientific">Lepraria finkii</name>
    <dbReference type="NCBI Taxonomy" id="1340010"/>
    <lineage>
        <taxon>Eukaryota</taxon>
        <taxon>Fungi</taxon>
        <taxon>Dikarya</taxon>
        <taxon>Ascomycota</taxon>
        <taxon>Pezizomycotina</taxon>
        <taxon>Lecanoromycetes</taxon>
        <taxon>OSLEUM clade</taxon>
        <taxon>Lecanoromycetidae</taxon>
        <taxon>Lecanorales</taxon>
        <taxon>Lecanorineae</taxon>
        <taxon>Stereocaulaceae</taxon>
        <taxon>Lepraria</taxon>
    </lineage>
</organism>
<gene>
    <name evidence="2" type="ORF">ABVK25_006957</name>
</gene>
<evidence type="ECO:0000313" key="2">
    <source>
        <dbReference type="EMBL" id="KAL2052717.1"/>
    </source>
</evidence>
<comment type="caution">
    <text evidence="2">The sequence shown here is derived from an EMBL/GenBank/DDBJ whole genome shotgun (WGS) entry which is preliminary data.</text>
</comment>
<evidence type="ECO:0000313" key="3">
    <source>
        <dbReference type="Proteomes" id="UP001590951"/>
    </source>
</evidence>
<sequence length="126" mass="13864">MVLLAFCYFSSCGEWVLVANVSADCNVFQCLYVSQDPPFLSSIFLLCITLHLIPFHTLIHAFIISNKHIKMLLQPLFFLSSAAIPTFALPASTTNQNVTVGHIGHTINIPDPSSQACNTKQPSQEL</sequence>
<reference evidence="2 3" key="1">
    <citation type="submission" date="2024-09" db="EMBL/GenBank/DDBJ databases">
        <title>Rethinking Asexuality: The Enigmatic Case of Functional Sexual Genes in Lepraria (Stereocaulaceae).</title>
        <authorList>
            <person name="Doellman M."/>
            <person name="Sun Y."/>
            <person name="Barcenas-Pena A."/>
            <person name="Lumbsch H.T."/>
            <person name="Grewe F."/>
        </authorList>
    </citation>
    <scope>NUCLEOTIDE SEQUENCE [LARGE SCALE GENOMIC DNA]</scope>
    <source>
        <strain evidence="2 3">Grewe 0041</strain>
    </source>
</reference>
<keyword evidence="1" id="KW-1133">Transmembrane helix</keyword>
<accession>A0ABR4B4B4</accession>
<evidence type="ECO:0000256" key="1">
    <source>
        <dbReference type="SAM" id="Phobius"/>
    </source>
</evidence>
<proteinExistence type="predicted"/>
<keyword evidence="3" id="KW-1185">Reference proteome</keyword>
<name>A0ABR4B4B4_9LECA</name>
<feature type="transmembrane region" description="Helical" evidence="1">
    <location>
        <begin position="39"/>
        <end position="59"/>
    </location>
</feature>
<keyword evidence="1" id="KW-0812">Transmembrane</keyword>
<dbReference type="EMBL" id="JBHFEH010000025">
    <property type="protein sequence ID" value="KAL2052717.1"/>
    <property type="molecule type" value="Genomic_DNA"/>
</dbReference>
<dbReference type="Proteomes" id="UP001590951">
    <property type="component" value="Unassembled WGS sequence"/>
</dbReference>